<keyword evidence="5 7" id="KW-0472">Membrane</keyword>
<evidence type="ECO:0000256" key="1">
    <source>
        <dbReference type="ARBA" id="ARBA00004141"/>
    </source>
</evidence>
<comment type="subcellular location">
    <subcellularLocation>
        <location evidence="1">Membrane</location>
        <topology evidence="1">Multi-pass membrane protein</topology>
    </subcellularLocation>
</comment>
<dbReference type="SUPFAM" id="SSF103473">
    <property type="entry name" value="MFS general substrate transporter"/>
    <property type="match status" value="1"/>
</dbReference>
<evidence type="ECO:0000256" key="2">
    <source>
        <dbReference type="ARBA" id="ARBA00022448"/>
    </source>
</evidence>
<evidence type="ECO:0000256" key="5">
    <source>
        <dbReference type="ARBA" id="ARBA00023136"/>
    </source>
</evidence>
<dbReference type="FunFam" id="1.20.1250.20:FF:000018">
    <property type="entry name" value="MFS transporter permease"/>
    <property type="match status" value="1"/>
</dbReference>
<dbReference type="GeneID" id="25314956"/>
<dbReference type="GO" id="GO:0022857">
    <property type="term" value="F:transmembrane transporter activity"/>
    <property type="evidence" value="ECO:0007669"/>
    <property type="project" value="InterPro"/>
</dbReference>
<feature type="transmembrane region" description="Helical" evidence="7">
    <location>
        <begin position="377"/>
        <end position="395"/>
    </location>
</feature>
<dbReference type="InterPro" id="IPR020846">
    <property type="entry name" value="MFS_dom"/>
</dbReference>
<dbReference type="GO" id="GO:0016020">
    <property type="term" value="C:membrane"/>
    <property type="evidence" value="ECO:0007669"/>
    <property type="project" value="UniProtKB-SubCell"/>
</dbReference>
<evidence type="ECO:0000259" key="8">
    <source>
        <dbReference type="PROSITE" id="PS50850"/>
    </source>
</evidence>
<dbReference type="STRING" id="1408163.A0A0F4YZT4"/>
<evidence type="ECO:0000313" key="9">
    <source>
        <dbReference type="EMBL" id="KKA23351.1"/>
    </source>
</evidence>
<feature type="transmembrane region" description="Helical" evidence="7">
    <location>
        <begin position="212"/>
        <end position="232"/>
    </location>
</feature>
<dbReference type="Pfam" id="PF07690">
    <property type="entry name" value="MFS_1"/>
    <property type="match status" value="1"/>
</dbReference>
<keyword evidence="10" id="KW-1185">Reference proteome</keyword>
<dbReference type="PANTHER" id="PTHR43791:SF36">
    <property type="entry name" value="TRANSPORTER, PUTATIVE (AFU_ORTHOLOGUE AFUA_6G08340)-RELATED"/>
    <property type="match status" value="1"/>
</dbReference>
<sequence>MEDNNKKPQTGGEAVDDIRQIPEAVSSHHLEDVSGGTAAGDLLKKPEEPYFTEEEANRVYRKLDWNLMPLIFVLYSLSVLDRSNLGNARIAGMQKDIDLSGRRYDWLATVFYIACEFDYIFPVSEGLELSIVPDILSQWTQLGWKAFKPHIWVSTVVFLWGFISTIQAACTSWGGLMACRVCLGIVESMYGPGVPLYLSYFYPREKLGLRTGIFLSGSALANAYGGALAYGISQAKGSIGSWRILFIVEGVPTCLLAIVAWFCIPDSPREARFLTEREREIAVALSLQQPGDRQSKGLQWKQVLGALLDYTSYLPALMYFGCNVCFASLPLFVPTIISQMGVFSTIQSNGLSAPPYVACWIAIVACAFISDRYKLRGPFVVGAAVVAAIGYIILATQTTVAARYFGLFLAVMIFVSVALVLTWVGNSHATDSKRGAALAILATGGQCGPVLGTNVFPTTDAPYYRKGMWVSFGACCIVIVAGLCQIFLLWRENRERDRKYGPSDAHPTAQDQHFDLDPSGYGNDKRFRYVL</sequence>
<proteinExistence type="predicted"/>
<feature type="region of interest" description="Disordered" evidence="6">
    <location>
        <begin position="499"/>
        <end position="520"/>
    </location>
</feature>
<evidence type="ECO:0000256" key="7">
    <source>
        <dbReference type="SAM" id="Phobius"/>
    </source>
</evidence>
<dbReference type="FunFam" id="1.20.1250.20:FF:000013">
    <property type="entry name" value="MFS general substrate transporter"/>
    <property type="match status" value="1"/>
</dbReference>
<dbReference type="OrthoDB" id="2985014at2759"/>
<comment type="caution">
    <text evidence="9">The sequence shown here is derived from an EMBL/GenBank/DDBJ whole genome shotgun (WGS) entry which is preliminary data.</text>
</comment>
<dbReference type="Gene3D" id="1.20.1250.20">
    <property type="entry name" value="MFS general substrate transporter like domains"/>
    <property type="match status" value="2"/>
</dbReference>
<feature type="transmembrane region" description="Helical" evidence="7">
    <location>
        <begin position="310"/>
        <end position="333"/>
    </location>
</feature>
<evidence type="ECO:0000256" key="4">
    <source>
        <dbReference type="ARBA" id="ARBA00022989"/>
    </source>
</evidence>
<dbReference type="RefSeq" id="XP_013329963.1">
    <property type="nucleotide sequence ID" value="XM_013474509.1"/>
</dbReference>
<feature type="transmembrane region" description="Helical" evidence="7">
    <location>
        <begin position="175"/>
        <end position="200"/>
    </location>
</feature>
<dbReference type="EMBL" id="LASV01000103">
    <property type="protein sequence ID" value="KKA23351.1"/>
    <property type="molecule type" value="Genomic_DNA"/>
</dbReference>
<feature type="transmembrane region" description="Helical" evidence="7">
    <location>
        <begin position="436"/>
        <end position="456"/>
    </location>
</feature>
<feature type="transmembrane region" description="Helical" evidence="7">
    <location>
        <begin position="151"/>
        <end position="169"/>
    </location>
</feature>
<organism evidence="9 10">
    <name type="scientific">Rasamsonia emersonii (strain ATCC 16479 / CBS 393.64 / IMI 116815)</name>
    <dbReference type="NCBI Taxonomy" id="1408163"/>
    <lineage>
        <taxon>Eukaryota</taxon>
        <taxon>Fungi</taxon>
        <taxon>Dikarya</taxon>
        <taxon>Ascomycota</taxon>
        <taxon>Pezizomycotina</taxon>
        <taxon>Eurotiomycetes</taxon>
        <taxon>Eurotiomycetidae</taxon>
        <taxon>Eurotiales</taxon>
        <taxon>Trichocomaceae</taxon>
        <taxon>Rasamsonia</taxon>
    </lineage>
</organism>
<feature type="transmembrane region" description="Helical" evidence="7">
    <location>
        <begin position="244"/>
        <end position="264"/>
    </location>
</feature>
<feature type="transmembrane region" description="Helical" evidence="7">
    <location>
        <begin position="468"/>
        <end position="490"/>
    </location>
</feature>
<feature type="transmembrane region" description="Helical" evidence="7">
    <location>
        <begin position="353"/>
        <end position="370"/>
    </location>
</feature>
<dbReference type="InterPro" id="IPR011701">
    <property type="entry name" value="MFS"/>
</dbReference>
<gene>
    <name evidence="9" type="ORF">T310_2605</name>
</gene>
<evidence type="ECO:0000256" key="6">
    <source>
        <dbReference type="SAM" id="MobiDB-lite"/>
    </source>
</evidence>
<evidence type="ECO:0000256" key="3">
    <source>
        <dbReference type="ARBA" id="ARBA00022692"/>
    </source>
</evidence>
<dbReference type="PANTHER" id="PTHR43791">
    <property type="entry name" value="PERMEASE-RELATED"/>
    <property type="match status" value="1"/>
</dbReference>
<dbReference type="PROSITE" id="PS50850">
    <property type="entry name" value="MFS"/>
    <property type="match status" value="1"/>
</dbReference>
<reference evidence="9 10" key="1">
    <citation type="submission" date="2015-04" db="EMBL/GenBank/DDBJ databases">
        <authorList>
            <person name="Heijne W.H."/>
            <person name="Fedorova N.D."/>
            <person name="Nierman W.C."/>
            <person name="Vollebregt A.W."/>
            <person name="Zhao Z."/>
            <person name="Wu L."/>
            <person name="Kumar M."/>
            <person name="Stam H."/>
            <person name="van den Berg M.A."/>
            <person name="Pel H.J."/>
        </authorList>
    </citation>
    <scope>NUCLEOTIDE SEQUENCE [LARGE SCALE GENOMIC DNA]</scope>
    <source>
        <strain evidence="9 10">CBS 393.64</strain>
    </source>
</reference>
<keyword evidence="4 7" id="KW-1133">Transmembrane helix</keyword>
<protein>
    <recommendedName>
        <fullName evidence="8">Major facilitator superfamily (MFS) profile domain-containing protein</fullName>
    </recommendedName>
</protein>
<dbReference type="InterPro" id="IPR036259">
    <property type="entry name" value="MFS_trans_sf"/>
</dbReference>
<keyword evidence="2" id="KW-0813">Transport</keyword>
<name>A0A0F4YZT4_RASE3</name>
<dbReference type="AlphaFoldDB" id="A0A0F4YZT4"/>
<accession>A0A0F4YZT4</accession>
<feature type="domain" description="Major facilitator superfamily (MFS) profile" evidence="8">
    <location>
        <begin position="67"/>
        <end position="494"/>
    </location>
</feature>
<keyword evidence="3 7" id="KW-0812">Transmembrane</keyword>
<feature type="transmembrane region" description="Helical" evidence="7">
    <location>
        <begin position="401"/>
        <end position="424"/>
    </location>
</feature>
<evidence type="ECO:0000313" key="10">
    <source>
        <dbReference type="Proteomes" id="UP000053958"/>
    </source>
</evidence>
<dbReference type="Proteomes" id="UP000053958">
    <property type="component" value="Unassembled WGS sequence"/>
</dbReference>